<dbReference type="FunFam" id="3.40.190.10:FF:000035">
    <property type="entry name" value="Molybdate ABC transporter substrate-binding protein"/>
    <property type="match status" value="1"/>
</dbReference>
<dbReference type="PIRSF" id="PIRSF004846">
    <property type="entry name" value="ModA"/>
    <property type="match status" value="1"/>
</dbReference>
<dbReference type="eggNOG" id="COG0725">
    <property type="taxonomic scope" value="Bacteria"/>
</dbReference>
<dbReference type="PANTHER" id="PTHR30632">
    <property type="entry name" value="MOLYBDATE-BINDING PERIPLASMIC PROTEIN"/>
    <property type="match status" value="1"/>
</dbReference>
<dbReference type="NCBIfam" id="TIGR01256">
    <property type="entry name" value="modA"/>
    <property type="match status" value="1"/>
</dbReference>
<accession>I3CI11</accession>
<feature type="binding site" evidence="6">
    <location>
        <position position="193"/>
    </location>
    <ligand>
        <name>molybdate</name>
        <dbReference type="ChEBI" id="CHEBI:36264"/>
    </ligand>
</feature>
<keyword evidence="3 6" id="KW-0479">Metal-binding</keyword>
<dbReference type="InterPro" id="IPR050682">
    <property type="entry name" value="ModA/WtpA"/>
</dbReference>
<evidence type="ECO:0000313" key="8">
    <source>
        <dbReference type="EMBL" id="EIJ43254.1"/>
    </source>
</evidence>
<dbReference type="GO" id="GO:0046872">
    <property type="term" value="F:metal ion binding"/>
    <property type="evidence" value="ECO:0007669"/>
    <property type="project" value="UniProtKB-KW"/>
</dbReference>
<dbReference type="Pfam" id="PF13531">
    <property type="entry name" value="SBP_bac_11"/>
    <property type="match status" value="1"/>
</dbReference>
<comment type="similarity">
    <text evidence="1">Belongs to the bacterial solute-binding protein ModA family.</text>
</comment>
<proteinExistence type="inferred from homology"/>
<evidence type="ECO:0000256" key="3">
    <source>
        <dbReference type="ARBA" id="ARBA00022723"/>
    </source>
</evidence>
<comment type="subunit">
    <text evidence="5">The complex is composed of two ATP-binding proteins (ModC), two transmembrane proteins (ModB) and a solute-binding protein (ModA).</text>
</comment>
<sequence length="259" mass="27903">MLHLPKAKQWIKFTALALTLSWSALGYTVENELVVSAAASLTNAFKELGKKFESEKGVKVVFNFAASNNLLQQIEKGAPADVFASADEATVKKGVDSKALLGESVKIFVSNSLVMVVPTDSQLGLTSTQQLTGDTVKKIGIGSDNVPAGRYATESLTTDKLIDILKPKFIYADSVRQVLDYVQKAEVDAGFVYASDALVAKDKVKVVATLGNHTPILYPIAIVTDSQQKDLAEAFINLVRSEEGLKILTTFGFSKPDTK</sequence>
<feature type="binding site" evidence="6">
    <location>
        <position position="40"/>
    </location>
    <ligand>
        <name>molybdate</name>
        <dbReference type="ChEBI" id="CHEBI:36264"/>
    </ligand>
</feature>
<evidence type="ECO:0000256" key="1">
    <source>
        <dbReference type="ARBA" id="ARBA00009175"/>
    </source>
</evidence>
<dbReference type="STRING" id="395493.BegalDRAFT_2403"/>
<evidence type="ECO:0000313" key="9">
    <source>
        <dbReference type="Proteomes" id="UP000005744"/>
    </source>
</evidence>
<dbReference type="PANTHER" id="PTHR30632:SF0">
    <property type="entry name" value="SULFATE-BINDING PROTEIN"/>
    <property type="match status" value="1"/>
</dbReference>
<dbReference type="HOGENOM" id="CLU_065520_3_1_6"/>
<name>I3CI11_9GAMM</name>
<dbReference type="GO" id="GO:0015689">
    <property type="term" value="P:molybdate ion transport"/>
    <property type="evidence" value="ECO:0007669"/>
    <property type="project" value="InterPro"/>
</dbReference>
<keyword evidence="2 6" id="KW-0500">Molybdenum</keyword>
<feature type="chain" id="PRO_5003668837" evidence="7">
    <location>
        <begin position="27"/>
        <end position="259"/>
    </location>
</feature>
<feature type="binding site" evidence="6">
    <location>
        <position position="175"/>
    </location>
    <ligand>
        <name>molybdate</name>
        <dbReference type="ChEBI" id="CHEBI:36264"/>
    </ligand>
</feature>
<dbReference type="GO" id="GO:0030973">
    <property type="term" value="F:molybdate ion binding"/>
    <property type="evidence" value="ECO:0007669"/>
    <property type="project" value="UniProtKB-ARBA"/>
</dbReference>
<dbReference type="OrthoDB" id="9785015at2"/>
<dbReference type="Gene3D" id="3.40.190.10">
    <property type="entry name" value="Periplasmic binding protein-like II"/>
    <property type="match status" value="2"/>
</dbReference>
<feature type="binding site" evidence="6">
    <location>
        <position position="148"/>
    </location>
    <ligand>
        <name>molybdate</name>
        <dbReference type="ChEBI" id="CHEBI:36264"/>
    </ligand>
</feature>
<feature type="signal peptide" evidence="7">
    <location>
        <begin position="1"/>
        <end position="26"/>
    </location>
</feature>
<evidence type="ECO:0000256" key="2">
    <source>
        <dbReference type="ARBA" id="ARBA00022505"/>
    </source>
</evidence>
<keyword evidence="9" id="KW-1185">Reference proteome</keyword>
<reference evidence="8 9" key="1">
    <citation type="submission" date="2011-11" db="EMBL/GenBank/DDBJ databases">
        <title>Improved High-Quality Draft sequence of Beggiatoa alba B18lD.</title>
        <authorList>
            <consortium name="US DOE Joint Genome Institute"/>
            <person name="Lucas S."/>
            <person name="Han J."/>
            <person name="Lapidus A."/>
            <person name="Cheng J.-F."/>
            <person name="Goodwin L."/>
            <person name="Pitluck S."/>
            <person name="Peters L."/>
            <person name="Mikhailova N."/>
            <person name="Held B."/>
            <person name="Detter J.C."/>
            <person name="Han C."/>
            <person name="Tapia R."/>
            <person name="Land M."/>
            <person name="Hauser L."/>
            <person name="Kyrpides N."/>
            <person name="Ivanova N."/>
            <person name="Pagani I."/>
            <person name="Samuel K."/>
            <person name="Teske A."/>
            <person name="Mueller J."/>
            <person name="Woyke T."/>
        </authorList>
    </citation>
    <scope>NUCLEOTIDE SEQUENCE [LARGE SCALE GENOMIC DNA]</scope>
    <source>
        <strain evidence="8 9">B18LD</strain>
    </source>
</reference>
<organism evidence="8 9">
    <name type="scientific">Beggiatoa alba B18LD</name>
    <dbReference type="NCBI Taxonomy" id="395493"/>
    <lineage>
        <taxon>Bacteria</taxon>
        <taxon>Pseudomonadati</taxon>
        <taxon>Pseudomonadota</taxon>
        <taxon>Gammaproteobacteria</taxon>
        <taxon>Thiotrichales</taxon>
        <taxon>Thiotrichaceae</taxon>
        <taxon>Beggiatoa</taxon>
    </lineage>
</organism>
<protein>
    <submittedName>
        <fullName evidence="8">Molybdenum ABC transporter, periplasmic molybdate-binding protein</fullName>
    </submittedName>
</protein>
<dbReference type="Proteomes" id="UP000005744">
    <property type="component" value="Unassembled WGS sequence"/>
</dbReference>
<feature type="binding site" evidence="6">
    <location>
        <position position="67"/>
    </location>
    <ligand>
        <name>molybdate</name>
        <dbReference type="ChEBI" id="CHEBI:36264"/>
    </ligand>
</feature>
<dbReference type="AlphaFoldDB" id="I3CI11"/>
<gene>
    <name evidence="8" type="ORF">BegalDRAFT_2403</name>
</gene>
<dbReference type="SUPFAM" id="SSF53850">
    <property type="entry name" value="Periplasmic binding protein-like II"/>
    <property type="match status" value="1"/>
</dbReference>
<dbReference type="EMBL" id="JH600070">
    <property type="protein sequence ID" value="EIJ43254.1"/>
    <property type="molecule type" value="Genomic_DNA"/>
</dbReference>
<evidence type="ECO:0000256" key="6">
    <source>
        <dbReference type="PIRSR" id="PIRSR004846-1"/>
    </source>
</evidence>
<evidence type="ECO:0000256" key="4">
    <source>
        <dbReference type="ARBA" id="ARBA00022729"/>
    </source>
</evidence>
<dbReference type="GO" id="GO:1901359">
    <property type="term" value="F:tungstate binding"/>
    <property type="evidence" value="ECO:0007669"/>
    <property type="project" value="UniProtKB-ARBA"/>
</dbReference>
<dbReference type="InterPro" id="IPR005950">
    <property type="entry name" value="ModA"/>
</dbReference>
<dbReference type="RefSeq" id="WP_002690282.1">
    <property type="nucleotide sequence ID" value="NZ_JH600070.1"/>
</dbReference>
<keyword evidence="4 7" id="KW-0732">Signal</keyword>
<evidence type="ECO:0000256" key="7">
    <source>
        <dbReference type="SAM" id="SignalP"/>
    </source>
</evidence>
<evidence type="ECO:0000256" key="5">
    <source>
        <dbReference type="ARBA" id="ARBA00062515"/>
    </source>
</evidence>